<sequence length="191" mass="21192">MNRVGWTVQQPLKITASAKLQAAIDHWCVLIGFSTLTDTNYFVRHNQQLTEKTMSDVQIENTIVNCQLVSVPYSTVLKAIEATDSDPFTMKIRCKVEWVAIAQCVSLGIDAHLEASFIKGTDVYDNGTCEISPHSLCVLLKRLGDTEFKATEDHSADDLWDAATSLQNSIFIVLGIDDYGQYVGREAMGLE</sequence>
<accession>A0A1P8WGZ3</accession>
<dbReference type="KEGG" id="fmr:Fuma_02956"/>
<dbReference type="STRING" id="1891926.Fuma_02956"/>
<keyword evidence="2" id="KW-1185">Reference proteome</keyword>
<dbReference type="AlphaFoldDB" id="A0A1P8WGZ3"/>
<evidence type="ECO:0000313" key="2">
    <source>
        <dbReference type="Proteomes" id="UP000187735"/>
    </source>
</evidence>
<proteinExistence type="predicted"/>
<evidence type="ECO:0000313" key="1">
    <source>
        <dbReference type="EMBL" id="APZ93339.1"/>
    </source>
</evidence>
<organism evidence="1 2">
    <name type="scientific">Fuerstiella marisgermanici</name>
    <dbReference type="NCBI Taxonomy" id="1891926"/>
    <lineage>
        <taxon>Bacteria</taxon>
        <taxon>Pseudomonadati</taxon>
        <taxon>Planctomycetota</taxon>
        <taxon>Planctomycetia</taxon>
        <taxon>Planctomycetales</taxon>
        <taxon>Planctomycetaceae</taxon>
        <taxon>Fuerstiella</taxon>
    </lineage>
</organism>
<dbReference type="Proteomes" id="UP000187735">
    <property type="component" value="Chromosome"/>
</dbReference>
<reference evidence="1 2" key="1">
    <citation type="journal article" date="2016" name="Front. Microbiol.">
        <title>Fuerstia marisgermanicae gen. nov., sp. nov., an Unusual Member of the Phylum Planctomycetes from the German Wadden Sea.</title>
        <authorList>
            <person name="Kohn T."/>
            <person name="Heuer A."/>
            <person name="Jogler M."/>
            <person name="Vollmers J."/>
            <person name="Boedeker C."/>
            <person name="Bunk B."/>
            <person name="Rast P."/>
            <person name="Borchert D."/>
            <person name="Glockner I."/>
            <person name="Freese H.M."/>
            <person name="Klenk H.P."/>
            <person name="Overmann J."/>
            <person name="Kaster A.K."/>
            <person name="Rohde M."/>
            <person name="Wiegand S."/>
            <person name="Jogler C."/>
        </authorList>
    </citation>
    <scope>NUCLEOTIDE SEQUENCE [LARGE SCALE GENOMIC DNA]</scope>
    <source>
        <strain evidence="1 2">NH11</strain>
    </source>
</reference>
<name>A0A1P8WGZ3_9PLAN</name>
<gene>
    <name evidence="1" type="ORF">Fuma_02956</name>
</gene>
<protein>
    <submittedName>
        <fullName evidence="1">Uncharacterized protein</fullName>
    </submittedName>
</protein>
<dbReference type="EMBL" id="CP017641">
    <property type="protein sequence ID" value="APZ93339.1"/>
    <property type="molecule type" value="Genomic_DNA"/>
</dbReference>